<dbReference type="Proteomes" id="UP001062846">
    <property type="component" value="Chromosome 4"/>
</dbReference>
<accession>A0ACC0P4G0</accession>
<gene>
    <name evidence="1" type="ORF">RHMOL_Rhmol04G0208500</name>
</gene>
<dbReference type="EMBL" id="CM046391">
    <property type="protein sequence ID" value="KAI8559862.1"/>
    <property type="molecule type" value="Genomic_DNA"/>
</dbReference>
<keyword evidence="2" id="KW-1185">Reference proteome</keyword>
<organism evidence="1 2">
    <name type="scientific">Rhododendron molle</name>
    <name type="common">Chinese azalea</name>
    <name type="synonym">Azalea mollis</name>
    <dbReference type="NCBI Taxonomy" id="49168"/>
    <lineage>
        <taxon>Eukaryota</taxon>
        <taxon>Viridiplantae</taxon>
        <taxon>Streptophyta</taxon>
        <taxon>Embryophyta</taxon>
        <taxon>Tracheophyta</taxon>
        <taxon>Spermatophyta</taxon>
        <taxon>Magnoliopsida</taxon>
        <taxon>eudicotyledons</taxon>
        <taxon>Gunneridae</taxon>
        <taxon>Pentapetalae</taxon>
        <taxon>asterids</taxon>
        <taxon>Ericales</taxon>
        <taxon>Ericaceae</taxon>
        <taxon>Ericoideae</taxon>
        <taxon>Rhodoreae</taxon>
        <taxon>Rhododendron</taxon>
    </lineage>
</organism>
<name>A0ACC0P4G0_RHOML</name>
<comment type="caution">
    <text evidence="1">The sequence shown here is derived from an EMBL/GenBank/DDBJ whole genome shotgun (WGS) entry which is preliminary data.</text>
</comment>
<proteinExistence type="predicted"/>
<protein>
    <submittedName>
        <fullName evidence="1">Uncharacterized protein</fullName>
    </submittedName>
</protein>
<evidence type="ECO:0000313" key="2">
    <source>
        <dbReference type="Proteomes" id="UP001062846"/>
    </source>
</evidence>
<reference evidence="1" key="1">
    <citation type="submission" date="2022-02" db="EMBL/GenBank/DDBJ databases">
        <title>Plant Genome Project.</title>
        <authorList>
            <person name="Zhang R.-G."/>
        </authorList>
    </citation>
    <scope>NUCLEOTIDE SEQUENCE</scope>
    <source>
        <strain evidence="1">AT1</strain>
    </source>
</reference>
<evidence type="ECO:0000313" key="1">
    <source>
        <dbReference type="EMBL" id="KAI8559862.1"/>
    </source>
</evidence>
<sequence>MNRYIQEINTSTPSSFTPKILNEDGVVWLPSRKGFYSLRSAWEAIRVSNGRLDWCSIVWFPKNVPRRAFILWMAMQGKLASKDRLLKWSVVDNATCVPCRNRALESHNHLFFYCTFSRAVWKKIL</sequence>